<reference evidence="1 2" key="1">
    <citation type="journal article" date="2015" name="Genom Data">
        <title>Draft genome sequence of a multidrug-resistant Chryseobacterium indologenes isolate from Malaysia.</title>
        <authorList>
            <person name="Yu C.Y."/>
            <person name="Ang G.Y."/>
            <person name="Cheng H.J."/>
            <person name="Cheong Y.M."/>
            <person name="Yin W.F."/>
            <person name="Chan K.G."/>
        </authorList>
    </citation>
    <scope>NUCLEOTIDE SEQUENCE [LARGE SCALE GENOMIC DNA]</scope>
    <source>
        <strain evidence="1 2">CI_885</strain>
    </source>
</reference>
<proteinExistence type="predicted"/>
<dbReference type="AlphaFoldDB" id="A0A0N1KSW3"/>
<name>A0A0N1KSW3_CHRID</name>
<dbReference type="RefSeq" id="WP_062702625.1">
    <property type="nucleotide sequence ID" value="NZ_LJOD01000018.1"/>
</dbReference>
<sequence>MDTEISHFWLGYFRSEEEFYNFVEEDDDYYIGEESDDQYVSKFAESQHINWFDYDFLEYGFEDERLGIYEKFSEYSYADEWLPVIERKINELGMDTPVNAIIFASRFAIPKPLSVETDDYSLHYMGEIEFSV</sequence>
<gene>
    <name evidence="1" type="ORF">AOB46_19785</name>
</gene>
<dbReference type="EMBL" id="LJOD01000018">
    <property type="protein sequence ID" value="KPE49418.1"/>
    <property type="molecule type" value="Genomic_DNA"/>
</dbReference>
<evidence type="ECO:0000313" key="1">
    <source>
        <dbReference type="EMBL" id="KPE49418.1"/>
    </source>
</evidence>
<protein>
    <recommendedName>
        <fullName evidence="3">Immunity protein 22</fullName>
    </recommendedName>
</protein>
<dbReference type="PATRIC" id="fig|253.9.peg.1931"/>
<dbReference type="InterPro" id="IPR025560">
    <property type="entry name" value="Imm22"/>
</dbReference>
<reference evidence="2" key="2">
    <citation type="submission" date="2015-09" db="EMBL/GenBank/DDBJ databases">
        <title>Draft genome sequence of a multidrug-resistant Chryseobacterium indologenes isolate from Malaysia.</title>
        <authorList>
            <person name="Yu C.Y."/>
            <person name="Ang G.Y."/>
            <person name="Chan K.-G."/>
        </authorList>
    </citation>
    <scope>NUCLEOTIDE SEQUENCE [LARGE SCALE GENOMIC DNA]</scope>
    <source>
        <strain evidence="2">CI_885</strain>
    </source>
</reference>
<evidence type="ECO:0000313" key="2">
    <source>
        <dbReference type="Proteomes" id="UP000037953"/>
    </source>
</evidence>
<accession>A0A0N1KSW3</accession>
<organism evidence="1 2">
    <name type="scientific">Chryseobacterium indologenes</name>
    <name type="common">Flavobacterium indologenes</name>
    <dbReference type="NCBI Taxonomy" id="253"/>
    <lineage>
        <taxon>Bacteria</taxon>
        <taxon>Pseudomonadati</taxon>
        <taxon>Bacteroidota</taxon>
        <taxon>Flavobacteriia</taxon>
        <taxon>Flavobacteriales</taxon>
        <taxon>Weeksellaceae</taxon>
        <taxon>Chryseobacterium group</taxon>
        <taxon>Chryseobacterium</taxon>
    </lineage>
</organism>
<comment type="caution">
    <text evidence="1">The sequence shown here is derived from an EMBL/GenBank/DDBJ whole genome shotgun (WGS) entry which is preliminary data.</text>
</comment>
<dbReference type="Proteomes" id="UP000037953">
    <property type="component" value="Unassembled WGS sequence"/>
</dbReference>
<dbReference type="Pfam" id="PF14112">
    <property type="entry name" value="DUF4284"/>
    <property type="match status" value="1"/>
</dbReference>
<dbReference type="OrthoDB" id="1259307at2"/>
<evidence type="ECO:0008006" key="3">
    <source>
        <dbReference type="Google" id="ProtNLM"/>
    </source>
</evidence>